<keyword evidence="1" id="KW-1133">Transmembrane helix</keyword>
<keyword evidence="1" id="KW-0812">Transmembrane</keyword>
<evidence type="ECO:0000313" key="3">
    <source>
        <dbReference type="Proteomes" id="UP000199648"/>
    </source>
</evidence>
<dbReference type="InterPro" id="IPR021446">
    <property type="entry name" value="DUF3096"/>
</dbReference>
<dbReference type="EMBL" id="FMWD01000003">
    <property type="protein sequence ID" value="SCZ54812.1"/>
    <property type="molecule type" value="Genomic_DNA"/>
</dbReference>
<keyword evidence="3" id="KW-1185">Reference proteome</keyword>
<protein>
    <recommendedName>
        <fullName evidence="4">DUF3096 domain-containing protein</fullName>
    </recommendedName>
</protein>
<dbReference type="Pfam" id="PF11295">
    <property type="entry name" value="DUF3096"/>
    <property type="match status" value="1"/>
</dbReference>
<keyword evidence="1" id="KW-0472">Membrane</keyword>
<feature type="transmembrane region" description="Helical" evidence="1">
    <location>
        <begin position="12"/>
        <end position="42"/>
    </location>
</feature>
<organism evidence="2 3">
    <name type="scientific">Thiohalomonas denitrificans</name>
    <dbReference type="NCBI Taxonomy" id="415747"/>
    <lineage>
        <taxon>Bacteria</taxon>
        <taxon>Pseudomonadati</taxon>
        <taxon>Pseudomonadota</taxon>
        <taxon>Gammaproteobacteria</taxon>
        <taxon>Thiohalomonadales</taxon>
        <taxon>Thiohalomonadaceae</taxon>
        <taxon>Thiohalomonas</taxon>
    </lineage>
</organism>
<evidence type="ECO:0000313" key="2">
    <source>
        <dbReference type="EMBL" id="SCZ54812.1"/>
    </source>
</evidence>
<proteinExistence type="predicted"/>
<accession>A0A1G5PZJ5</accession>
<dbReference type="AlphaFoldDB" id="A0A1G5PZJ5"/>
<gene>
    <name evidence="2" type="ORF">SAMN03097708_01029</name>
</gene>
<dbReference type="Proteomes" id="UP000199648">
    <property type="component" value="Unassembled WGS sequence"/>
</dbReference>
<evidence type="ECO:0000256" key="1">
    <source>
        <dbReference type="SAM" id="Phobius"/>
    </source>
</evidence>
<sequence>MTMVTIQPIVALIAGILILLVPRMLNYVVAVYLIIVGILGLIQ</sequence>
<dbReference type="RefSeq" id="WP_092994329.1">
    <property type="nucleotide sequence ID" value="NZ_FMWD01000003.1"/>
</dbReference>
<name>A0A1G5PZJ5_9GAMM</name>
<reference evidence="2 3" key="1">
    <citation type="submission" date="2016-10" db="EMBL/GenBank/DDBJ databases">
        <authorList>
            <person name="de Groot N.N."/>
        </authorList>
    </citation>
    <scope>NUCLEOTIDE SEQUENCE [LARGE SCALE GENOMIC DNA]</scope>
    <source>
        <strain evidence="2 3">HLD2</strain>
    </source>
</reference>
<evidence type="ECO:0008006" key="4">
    <source>
        <dbReference type="Google" id="ProtNLM"/>
    </source>
</evidence>